<reference evidence="2" key="1">
    <citation type="submission" date="2018-06" db="EMBL/GenBank/DDBJ databases">
        <authorList>
            <consortium name="Pathogen Informatics"/>
            <person name="Doyle S."/>
        </authorList>
    </citation>
    <scope>NUCLEOTIDE SEQUENCE</scope>
    <source>
        <strain evidence="2">NCTC13307</strain>
    </source>
</reference>
<keyword evidence="2" id="KW-0436">Ligase</keyword>
<evidence type="ECO:0000259" key="1">
    <source>
        <dbReference type="SMART" id="SM00873"/>
    </source>
</evidence>
<keyword evidence="2" id="KW-0030">Aminoacyl-tRNA synthetase</keyword>
<dbReference type="Gene3D" id="3.50.40.10">
    <property type="entry name" value="Phenylalanyl-trna Synthetase, Chain B, domain 3"/>
    <property type="match status" value="1"/>
</dbReference>
<sequence>MQRRLTEAGVRPISNIVDITNFVMLELGQPLHAFDINQVETGRIVVRNAKDGEKLVTLDDVERTLDKDMLVITNGEKSLGLAGVMGGG</sequence>
<dbReference type="InterPro" id="IPR020825">
    <property type="entry name" value="Phe-tRNA_synthase-like_B3/B4"/>
</dbReference>
<dbReference type="SUPFAM" id="SSF56037">
    <property type="entry name" value="PheT/TilS domain"/>
    <property type="match status" value="1"/>
</dbReference>
<proteinExistence type="predicted"/>
<organism evidence="2">
    <name type="scientific">Clostridioides difficile</name>
    <name type="common">Peptoclostridium difficile</name>
    <dbReference type="NCBI Taxonomy" id="1496"/>
    <lineage>
        <taxon>Bacteria</taxon>
        <taxon>Bacillati</taxon>
        <taxon>Bacillota</taxon>
        <taxon>Clostridia</taxon>
        <taxon>Peptostreptococcales</taxon>
        <taxon>Peptostreptococcaceae</taxon>
        <taxon>Clostridioides</taxon>
    </lineage>
</organism>
<gene>
    <name evidence="2" type="primary">pheT_2</name>
    <name evidence="2" type="ORF">NCTC13307_00820</name>
</gene>
<evidence type="ECO:0000313" key="2">
    <source>
        <dbReference type="EMBL" id="SUY21707.1"/>
    </source>
</evidence>
<feature type="domain" description="B3/B4 tRNA-binding" evidence="1">
    <location>
        <begin position="1"/>
        <end position="88"/>
    </location>
</feature>
<dbReference type="GO" id="GO:0003723">
    <property type="term" value="F:RNA binding"/>
    <property type="evidence" value="ECO:0007669"/>
    <property type="project" value="InterPro"/>
</dbReference>
<dbReference type="EC" id="6.1.1.20" evidence="2"/>
<accession>A0A381I629</accession>
<dbReference type="GO" id="GO:0004826">
    <property type="term" value="F:phenylalanine-tRNA ligase activity"/>
    <property type="evidence" value="ECO:0007669"/>
    <property type="project" value="UniProtKB-EC"/>
</dbReference>
<protein>
    <submittedName>
        <fullName evidence="2">Phenylalanyl-tRNA synthetase subunit beta</fullName>
        <ecNumber evidence="2">6.1.1.20</ecNumber>
    </submittedName>
</protein>
<dbReference type="EMBL" id="UFWD01000001">
    <property type="protein sequence ID" value="SUY21707.1"/>
    <property type="molecule type" value="Genomic_DNA"/>
</dbReference>
<dbReference type="InterPro" id="IPR005146">
    <property type="entry name" value="B3/B4_tRNA-bd"/>
</dbReference>
<dbReference type="AlphaFoldDB" id="A0A381I629"/>
<name>A0A381I629_CLODI</name>
<dbReference type="SMART" id="SM00873">
    <property type="entry name" value="B3_4"/>
    <property type="match status" value="1"/>
</dbReference>
<dbReference type="Pfam" id="PF03483">
    <property type="entry name" value="B3_4"/>
    <property type="match status" value="1"/>
</dbReference>